<organism evidence="7 8">
    <name type="scientific">Candidatus Curtissbacteria bacterium RIFCSPHIGHO2_02_FULL_42_15</name>
    <dbReference type="NCBI Taxonomy" id="1797716"/>
    <lineage>
        <taxon>Bacteria</taxon>
        <taxon>Candidatus Curtissiibacteriota</taxon>
    </lineage>
</organism>
<dbReference type="Gene3D" id="3.40.1370.10">
    <property type="match status" value="1"/>
</dbReference>
<dbReference type="GO" id="GO:1990904">
    <property type="term" value="C:ribonucleoprotein complex"/>
    <property type="evidence" value="ECO:0007669"/>
    <property type="project" value="UniProtKB-KW"/>
</dbReference>
<comment type="caution">
    <text evidence="7">The sequence shown here is derived from an EMBL/GenBank/DDBJ whole genome shotgun (WGS) entry which is preliminary data.</text>
</comment>
<dbReference type="STRING" id="1797716.A3D07_01880"/>
<dbReference type="GO" id="GO:0003735">
    <property type="term" value="F:structural constituent of ribosome"/>
    <property type="evidence" value="ECO:0007669"/>
    <property type="project" value="InterPro"/>
</dbReference>
<feature type="region of interest" description="Disordered" evidence="6">
    <location>
        <begin position="41"/>
        <end position="67"/>
    </location>
</feature>
<evidence type="ECO:0000256" key="3">
    <source>
        <dbReference type="ARBA" id="ARBA00023274"/>
    </source>
</evidence>
<name>A0A1F5GG96_9BACT</name>
<comment type="function">
    <text evidence="5">One of the primary rRNA binding proteins, this protein initially binds near the 5'-end of the 23S rRNA. It is important during the early stages of 50S assembly. It makes multiple contacts with different domains of the 23S rRNA in the assembled 50S subunit and ribosome.</text>
</comment>
<dbReference type="GO" id="GO:0005840">
    <property type="term" value="C:ribosome"/>
    <property type="evidence" value="ECO:0007669"/>
    <property type="project" value="UniProtKB-KW"/>
</dbReference>
<keyword evidence="5" id="KW-0694">RNA-binding</keyword>
<evidence type="ECO:0000313" key="7">
    <source>
        <dbReference type="EMBL" id="OGD90883.1"/>
    </source>
</evidence>
<evidence type="ECO:0000256" key="6">
    <source>
        <dbReference type="SAM" id="MobiDB-lite"/>
    </source>
</evidence>
<dbReference type="InterPro" id="IPR002136">
    <property type="entry name" value="Ribosomal_uL4"/>
</dbReference>
<evidence type="ECO:0000256" key="1">
    <source>
        <dbReference type="ARBA" id="ARBA00010528"/>
    </source>
</evidence>
<evidence type="ECO:0000256" key="2">
    <source>
        <dbReference type="ARBA" id="ARBA00022980"/>
    </source>
</evidence>
<dbReference type="GO" id="GO:0019843">
    <property type="term" value="F:rRNA binding"/>
    <property type="evidence" value="ECO:0007669"/>
    <property type="project" value="UniProtKB-UniRule"/>
</dbReference>
<dbReference type="AlphaFoldDB" id="A0A1F5GG96"/>
<feature type="compositionally biased region" description="Basic residues" evidence="6">
    <location>
        <begin position="52"/>
        <end position="63"/>
    </location>
</feature>
<keyword evidence="2 5" id="KW-0689">Ribosomal protein</keyword>
<evidence type="ECO:0000313" key="8">
    <source>
        <dbReference type="Proteomes" id="UP000177124"/>
    </source>
</evidence>
<comment type="subunit">
    <text evidence="5">Part of the 50S ribosomal subunit.</text>
</comment>
<gene>
    <name evidence="5" type="primary">rplD</name>
    <name evidence="7" type="ORF">A3D07_01880</name>
</gene>
<reference evidence="7 8" key="1">
    <citation type="journal article" date="2016" name="Nat. Commun.">
        <title>Thousands of microbial genomes shed light on interconnected biogeochemical processes in an aquifer system.</title>
        <authorList>
            <person name="Anantharaman K."/>
            <person name="Brown C.T."/>
            <person name="Hug L.A."/>
            <person name="Sharon I."/>
            <person name="Castelle C.J."/>
            <person name="Probst A.J."/>
            <person name="Thomas B.C."/>
            <person name="Singh A."/>
            <person name="Wilkins M.J."/>
            <person name="Karaoz U."/>
            <person name="Brodie E.L."/>
            <person name="Williams K.H."/>
            <person name="Hubbard S.S."/>
            <person name="Banfield J.F."/>
        </authorList>
    </citation>
    <scope>NUCLEOTIDE SEQUENCE [LARGE SCALE GENOMIC DNA]</scope>
</reference>
<keyword evidence="5" id="KW-0699">rRNA-binding</keyword>
<dbReference type="NCBIfam" id="TIGR03953">
    <property type="entry name" value="rplD_bact"/>
    <property type="match status" value="1"/>
</dbReference>
<dbReference type="Pfam" id="PF00573">
    <property type="entry name" value="Ribosomal_L4"/>
    <property type="match status" value="1"/>
</dbReference>
<dbReference type="InterPro" id="IPR023574">
    <property type="entry name" value="Ribosomal_uL4_dom_sf"/>
</dbReference>
<dbReference type="EMBL" id="MFBF01000031">
    <property type="protein sequence ID" value="OGD90883.1"/>
    <property type="molecule type" value="Genomic_DNA"/>
</dbReference>
<proteinExistence type="inferred from homology"/>
<dbReference type="SUPFAM" id="SSF52166">
    <property type="entry name" value="Ribosomal protein L4"/>
    <property type="match status" value="1"/>
</dbReference>
<comment type="similarity">
    <text evidence="1 5">Belongs to the universal ribosomal protein uL4 family.</text>
</comment>
<evidence type="ECO:0000256" key="4">
    <source>
        <dbReference type="ARBA" id="ARBA00035244"/>
    </source>
</evidence>
<sequence>MSGRRLGQVALPKETFGGKINEELMAQAIRVYFANRHPKMASAKTRSEVRGGGRKPHRQKGTGRARAGAIRSPLWVGGGITFGPKPNDKKLKLSKKMKKRALVAALSQKAKVGEILVVSNLEKLAPKTKMAVGLLKKLKVDGKTLLVLEQNKENIKLAVRNIPDINIDLAESLNAYEVLSHKNLMFEKVAISKFK</sequence>
<dbReference type="PANTHER" id="PTHR10746">
    <property type="entry name" value="50S RIBOSOMAL PROTEIN L4"/>
    <property type="match status" value="1"/>
</dbReference>
<dbReference type="PANTHER" id="PTHR10746:SF6">
    <property type="entry name" value="LARGE RIBOSOMAL SUBUNIT PROTEIN UL4M"/>
    <property type="match status" value="1"/>
</dbReference>
<keyword evidence="3 5" id="KW-0687">Ribonucleoprotein</keyword>
<dbReference type="HAMAP" id="MF_01328_B">
    <property type="entry name" value="Ribosomal_uL4_B"/>
    <property type="match status" value="1"/>
</dbReference>
<comment type="function">
    <text evidence="5">Forms part of the polypeptide exit tunnel.</text>
</comment>
<accession>A0A1F5GG96</accession>
<dbReference type="GO" id="GO:0006412">
    <property type="term" value="P:translation"/>
    <property type="evidence" value="ECO:0007669"/>
    <property type="project" value="UniProtKB-UniRule"/>
</dbReference>
<evidence type="ECO:0000256" key="5">
    <source>
        <dbReference type="HAMAP-Rule" id="MF_01328"/>
    </source>
</evidence>
<dbReference type="InterPro" id="IPR013005">
    <property type="entry name" value="Ribosomal_uL4-like"/>
</dbReference>
<protein>
    <recommendedName>
        <fullName evidence="4 5">Large ribosomal subunit protein uL4</fullName>
    </recommendedName>
</protein>
<dbReference type="Proteomes" id="UP000177124">
    <property type="component" value="Unassembled WGS sequence"/>
</dbReference>